<proteinExistence type="predicted"/>
<comment type="caution">
    <text evidence="2">The sequence shown here is derived from an EMBL/GenBank/DDBJ whole genome shotgun (WGS) entry which is preliminary data.</text>
</comment>
<keyword evidence="1" id="KW-1133">Transmembrane helix</keyword>
<evidence type="ECO:0000313" key="3">
    <source>
        <dbReference type="Proteomes" id="UP000241473"/>
    </source>
</evidence>
<dbReference type="EMBL" id="NEXB01000035">
    <property type="protein sequence ID" value="PSN88059.1"/>
    <property type="molecule type" value="Genomic_DNA"/>
</dbReference>
<feature type="transmembrane region" description="Helical" evidence="1">
    <location>
        <begin position="256"/>
        <end position="277"/>
    </location>
</feature>
<feature type="transmembrane region" description="Helical" evidence="1">
    <location>
        <begin position="231"/>
        <end position="250"/>
    </location>
</feature>
<keyword evidence="1" id="KW-0472">Membrane</keyword>
<feature type="transmembrane region" description="Helical" evidence="1">
    <location>
        <begin position="12"/>
        <end position="32"/>
    </location>
</feature>
<feature type="transmembrane region" description="Helical" evidence="1">
    <location>
        <begin position="142"/>
        <end position="163"/>
    </location>
</feature>
<evidence type="ECO:0000313" key="2">
    <source>
        <dbReference type="EMBL" id="PSN88059.1"/>
    </source>
</evidence>
<dbReference type="AlphaFoldDB" id="A0A2R6ANU5"/>
<feature type="transmembrane region" description="Helical" evidence="1">
    <location>
        <begin position="77"/>
        <end position="95"/>
    </location>
</feature>
<dbReference type="Proteomes" id="UP000241473">
    <property type="component" value="Unassembled WGS sequence"/>
</dbReference>
<keyword evidence="1" id="KW-0812">Transmembrane</keyword>
<evidence type="ECO:0000256" key="1">
    <source>
        <dbReference type="SAM" id="Phobius"/>
    </source>
</evidence>
<protein>
    <submittedName>
        <fullName evidence="2">Uncharacterized protein</fullName>
    </submittedName>
</protein>
<organism evidence="2 3">
    <name type="scientific">Candidatus Marsarchaeota G1 archaeon OSP_C</name>
    <dbReference type="NCBI Taxonomy" id="1978154"/>
    <lineage>
        <taxon>Archaea</taxon>
        <taxon>Candidatus Marsarchaeota</taxon>
        <taxon>Candidatus Marsarchaeota group 1</taxon>
    </lineage>
</organism>
<name>A0A2R6ANU5_9ARCH</name>
<reference evidence="2 3" key="1">
    <citation type="submission" date="2017-04" db="EMBL/GenBank/DDBJ databases">
        <title>Novel microbial lineages endemic to geothermal iron-oxide mats fill important gaps in the evolutionary history of Archaea.</title>
        <authorList>
            <person name="Jay Z.J."/>
            <person name="Beam J.P."/>
            <person name="Dlakic M."/>
            <person name="Rusch D.B."/>
            <person name="Kozubal M.A."/>
            <person name="Inskeep W.P."/>
        </authorList>
    </citation>
    <scope>NUCLEOTIDE SEQUENCE [LARGE SCALE GENOMIC DNA]</scope>
    <source>
        <strain evidence="2">OSP_C</strain>
    </source>
</reference>
<feature type="transmembrane region" description="Helical" evidence="1">
    <location>
        <begin position="53"/>
        <end position="71"/>
    </location>
</feature>
<accession>A0A2R6ANU5</accession>
<feature type="transmembrane region" description="Helical" evidence="1">
    <location>
        <begin position="102"/>
        <end position="122"/>
    </location>
</feature>
<sequence length="301" mass="33030">MQREEGSLSAPFWRTSFFNLALGAIWILDGLLQLQPYMFSRSFEIQVVRSAAMSLPTPINAWFLTVISAHMVPYAKLLNVVFCSIELVTGVLLLLRKKFLVIAGNVLSAVWGFLIWVFGEGFGGTLTLSVVHLNLSYPETLFTGFPGAALLYALISVFILVSFKKRFLKEASRLTAILIFGLGALIQLLPQFFDPRVQFSMFVSSVLMGSAPQSLVPYIVKLASWASFHPVVANMAEIMASLSIAFTLILNKKAVIPLSAVYLAFVWVFGMGFMGLFNGVATDPGTPPLLFVLVLCATLAR</sequence>
<feature type="transmembrane region" description="Helical" evidence="1">
    <location>
        <begin position="175"/>
        <end position="193"/>
    </location>
</feature>
<gene>
    <name evidence="2" type="ORF">B9Q00_06880</name>
</gene>